<comment type="caution">
    <text evidence="2">The sequence shown here is derived from an EMBL/GenBank/DDBJ whole genome shotgun (WGS) entry which is preliminary data.</text>
</comment>
<sequence length="129" mass="14081">MRNLFLAIVAYGIIEISLYLAIGKAIGILPTLAIIVVTSLIGVLAVRTAGIRTLTKIQRDIARGIMPGVALIEGLMSLLGGILLILPGVVTDVLGLLLLFPLTRKLCRPLIFAWLRRKTKNRQMIIIQK</sequence>
<evidence type="ECO:0000313" key="2">
    <source>
        <dbReference type="EMBL" id="HJH10593.1"/>
    </source>
</evidence>
<proteinExistence type="predicted"/>
<accession>A0A921T4H0</accession>
<name>A0A921T4H0_9BACL</name>
<dbReference type="InterPro" id="IPR007313">
    <property type="entry name" value="FxsA"/>
</dbReference>
<dbReference type="PANTHER" id="PTHR35335">
    <property type="entry name" value="UPF0716 PROTEIN FXSA"/>
    <property type="match status" value="1"/>
</dbReference>
<feature type="transmembrane region" description="Helical" evidence="1">
    <location>
        <begin position="5"/>
        <end position="22"/>
    </location>
</feature>
<dbReference type="EMBL" id="DYTV01000032">
    <property type="protein sequence ID" value="HJH10593.1"/>
    <property type="molecule type" value="Genomic_DNA"/>
</dbReference>
<feature type="transmembrane region" description="Helical" evidence="1">
    <location>
        <begin position="67"/>
        <end position="87"/>
    </location>
</feature>
<organism evidence="2 3">
    <name type="scientific">Metalysinibacillus jejuensis</name>
    <dbReference type="NCBI Taxonomy" id="914327"/>
    <lineage>
        <taxon>Bacteria</taxon>
        <taxon>Bacillati</taxon>
        <taxon>Bacillota</taxon>
        <taxon>Bacilli</taxon>
        <taxon>Bacillales</taxon>
        <taxon>Caryophanaceae</taxon>
        <taxon>Metalysinibacillus</taxon>
    </lineage>
</organism>
<dbReference type="Pfam" id="PF04186">
    <property type="entry name" value="FxsA"/>
    <property type="match status" value="1"/>
</dbReference>
<keyword evidence="1" id="KW-1133">Transmembrane helix</keyword>
<feature type="transmembrane region" description="Helical" evidence="1">
    <location>
        <begin position="93"/>
        <end position="115"/>
    </location>
</feature>
<protein>
    <submittedName>
        <fullName evidence="2">FxsA family protein</fullName>
    </submittedName>
</protein>
<reference evidence="2" key="1">
    <citation type="journal article" date="2021" name="PeerJ">
        <title>Extensive microbial diversity within the chicken gut microbiome revealed by metagenomics and culture.</title>
        <authorList>
            <person name="Gilroy R."/>
            <person name="Ravi A."/>
            <person name="Getino M."/>
            <person name="Pursley I."/>
            <person name="Horton D.L."/>
            <person name="Alikhan N.F."/>
            <person name="Baker D."/>
            <person name="Gharbi K."/>
            <person name="Hall N."/>
            <person name="Watson M."/>
            <person name="Adriaenssens E.M."/>
            <person name="Foster-Nyarko E."/>
            <person name="Jarju S."/>
            <person name="Secka A."/>
            <person name="Antonio M."/>
            <person name="Oren A."/>
            <person name="Chaudhuri R.R."/>
            <person name="La Ragione R."/>
            <person name="Hildebrand F."/>
            <person name="Pallen M.J."/>
        </authorList>
    </citation>
    <scope>NUCLEOTIDE SEQUENCE</scope>
    <source>
        <strain evidence="2">CHK160-4876</strain>
    </source>
</reference>
<reference evidence="2" key="2">
    <citation type="submission" date="2021-09" db="EMBL/GenBank/DDBJ databases">
        <authorList>
            <person name="Gilroy R."/>
        </authorList>
    </citation>
    <scope>NUCLEOTIDE SEQUENCE</scope>
    <source>
        <strain evidence="2">CHK160-4876</strain>
    </source>
</reference>
<dbReference type="PANTHER" id="PTHR35335:SF1">
    <property type="entry name" value="UPF0716 PROTEIN FXSA"/>
    <property type="match status" value="1"/>
</dbReference>
<evidence type="ECO:0000256" key="1">
    <source>
        <dbReference type="SAM" id="Phobius"/>
    </source>
</evidence>
<keyword evidence="1" id="KW-0472">Membrane</keyword>
<dbReference type="GO" id="GO:0016020">
    <property type="term" value="C:membrane"/>
    <property type="evidence" value="ECO:0007669"/>
    <property type="project" value="InterPro"/>
</dbReference>
<dbReference type="NCBIfam" id="NF008528">
    <property type="entry name" value="PRK11463.1-2"/>
    <property type="match status" value="1"/>
</dbReference>
<keyword evidence="1" id="KW-0812">Transmembrane</keyword>
<gene>
    <name evidence="2" type="ORF">K8V30_02670</name>
</gene>
<dbReference type="AlphaFoldDB" id="A0A921T4H0"/>
<feature type="transmembrane region" description="Helical" evidence="1">
    <location>
        <begin position="28"/>
        <end position="46"/>
    </location>
</feature>
<dbReference type="Proteomes" id="UP000700212">
    <property type="component" value="Unassembled WGS sequence"/>
</dbReference>
<evidence type="ECO:0000313" key="3">
    <source>
        <dbReference type="Proteomes" id="UP000700212"/>
    </source>
</evidence>